<name>A0AAW6RLE1_9BURK</name>
<keyword evidence="2" id="KW-1185">Reference proteome</keyword>
<dbReference type="AlphaFoldDB" id="A0AAW6RLE1"/>
<comment type="caution">
    <text evidence="1">The sequence shown here is derived from an EMBL/GenBank/DDBJ whole genome shotgun (WGS) entry which is preliminary data.</text>
</comment>
<sequence length="454" mass="49382">MATTAEVARNVSQRVHNDGFLGLGRNDSLKQTVRELKDLSKDERNAAIGQISDTDLRALADDVNASGLFGASGLSADERRDLFNTLAQGLDGQQLGRMAQAFDSRQDVIAMGQAVARHADAETKLAFIEEMAPRTANGDSHTQAYLGAVSTETGDKEAEAILDVLNSLGGDAASFNQAIQKMDDKTLQAVVDAGLNKTTTTTVIDPGAATTSVSYDPQQLEKLLEVAKGSADPAVKARVFAAASEGLDQVRADTGFPVGNVGADKVAQSLQGKLTRLMQTDASGITEQLNDAKSINASTQEWLNQLNPWGNMRMYKHYADNSGKPMTLTERGLSVDLKQLVNQDGAFGKEGSIQGRFIQQVIQGETRFKNAYKWGDEMVWAMGSGMLEGEFKGTVVKQDDGAYKITGHIEYHYTDRFEDPYDTFNWVHGSWDPYGTPYDVEERWTVPIDGVYSQ</sequence>
<dbReference type="EMBL" id="JARVII010000016">
    <property type="protein sequence ID" value="MDG9699788.1"/>
    <property type="molecule type" value="Genomic_DNA"/>
</dbReference>
<gene>
    <name evidence="1" type="ORF">QB898_08725</name>
</gene>
<reference evidence="1 2" key="1">
    <citation type="submission" date="2023-04" db="EMBL/GenBank/DDBJ databases">
        <title>Ottowia paracancer sp. nov., isolated from human stomach.</title>
        <authorList>
            <person name="Song Y."/>
        </authorList>
    </citation>
    <scope>NUCLEOTIDE SEQUENCE [LARGE SCALE GENOMIC DNA]</scope>
    <source>
        <strain evidence="1 2">10c7w1</strain>
    </source>
</reference>
<evidence type="ECO:0000313" key="1">
    <source>
        <dbReference type="EMBL" id="MDG9699788.1"/>
    </source>
</evidence>
<accession>A0AAW6RLE1</accession>
<organism evidence="1 2">
    <name type="scientific">Ottowia cancrivicina</name>
    <dbReference type="NCBI Taxonomy" id="3040346"/>
    <lineage>
        <taxon>Bacteria</taxon>
        <taxon>Pseudomonadati</taxon>
        <taxon>Pseudomonadota</taxon>
        <taxon>Betaproteobacteria</taxon>
        <taxon>Burkholderiales</taxon>
        <taxon>Comamonadaceae</taxon>
        <taxon>Ottowia</taxon>
    </lineage>
</organism>
<dbReference type="RefSeq" id="WP_279524623.1">
    <property type="nucleotide sequence ID" value="NZ_JARVII010000016.1"/>
</dbReference>
<dbReference type="Proteomes" id="UP001237156">
    <property type="component" value="Unassembled WGS sequence"/>
</dbReference>
<evidence type="ECO:0000313" key="2">
    <source>
        <dbReference type="Proteomes" id="UP001237156"/>
    </source>
</evidence>
<protein>
    <submittedName>
        <fullName evidence="1">Uncharacterized protein</fullName>
    </submittedName>
</protein>
<proteinExistence type="predicted"/>